<name>A0A4Y2SYM5_ARAVE</name>
<dbReference type="EMBL" id="BGPR01024943">
    <property type="protein sequence ID" value="GBN93432.1"/>
    <property type="molecule type" value="Genomic_DNA"/>
</dbReference>
<reference evidence="2 3" key="1">
    <citation type="journal article" date="2019" name="Sci. Rep.">
        <title>Orb-weaving spider Araneus ventricosus genome elucidates the spidroin gene catalogue.</title>
        <authorList>
            <person name="Kono N."/>
            <person name="Nakamura H."/>
            <person name="Ohtoshi R."/>
            <person name="Moran D.A.P."/>
            <person name="Shinohara A."/>
            <person name="Yoshida Y."/>
            <person name="Fujiwara M."/>
            <person name="Mori M."/>
            <person name="Tomita M."/>
            <person name="Arakawa K."/>
        </authorList>
    </citation>
    <scope>NUCLEOTIDE SEQUENCE [LARGE SCALE GENOMIC DNA]</scope>
</reference>
<dbReference type="InterPro" id="IPR054465">
    <property type="entry name" value="Integrase_p58-like_C"/>
</dbReference>
<dbReference type="Proteomes" id="UP000499080">
    <property type="component" value="Unassembled WGS sequence"/>
</dbReference>
<dbReference type="Pfam" id="PF22938">
    <property type="entry name" value="Integrase_p58_C"/>
    <property type="match status" value="1"/>
</dbReference>
<evidence type="ECO:0000313" key="2">
    <source>
        <dbReference type="EMBL" id="GBN93432.1"/>
    </source>
</evidence>
<evidence type="ECO:0000313" key="3">
    <source>
        <dbReference type="Proteomes" id="UP000499080"/>
    </source>
</evidence>
<keyword evidence="3" id="KW-1185">Reference proteome</keyword>
<sequence length="181" mass="21007">MHLHIPKIKIHTSKKLAKFNQGSFRVIKQFSPVIFEIQQVNQPSKKQKVHLNRLIKVVETDTFTNTQVRESPIPEIESVIDRLVTPSEEEILQLYPSYCLPYRNLGDEPQVSAQKQFWSQQQMDSKSVDNWDTVSSAISIVENSPPTTPILSSEDKVQRVSRYYFETEKLYGFCQVEYIVS</sequence>
<dbReference type="AlphaFoldDB" id="A0A4Y2SYM5"/>
<feature type="domain" description="Integrase p58-like C-terminal" evidence="1">
    <location>
        <begin position="24"/>
        <end position="55"/>
    </location>
</feature>
<protein>
    <recommendedName>
        <fullName evidence="1">Integrase p58-like C-terminal domain-containing protein</fullName>
    </recommendedName>
</protein>
<accession>A0A4Y2SYM5</accession>
<organism evidence="2 3">
    <name type="scientific">Araneus ventricosus</name>
    <name type="common">Orbweaver spider</name>
    <name type="synonym">Epeira ventricosa</name>
    <dbReference type="NCBI Taxonomy" id="182803"/>
    <lineage>
        <taxon>Eukaryota</taxon>
        <taxon>Metazoa</taxon>
        <taxon>Ecdysozoa</taxon>
        <taxon>Arthropoda</taxon>
        <taxon>Chelicerata</taxon>
        <taxon>Arachnida</taxon>
        <taxon>Araneae</taxon>
        <taxon>Araneomorphae</taxon>
        <taxon>Entelegynae</taxon>
        <taxon>Araneoidea</taxon>
        <taxon>Araneidae</taxon>
        <taxon>Araneus</taxon>
    </lineage>
</organism>
<evidence type="ECO:0000259" key="1">
    <source>
        <dbReference type="Pfam" id="PF22938"/>
    </source>
</evidence>
<gene>
    <name evidence="2" type="ORF">AVEN_161969_1</name>
</gene>
<comment type="caution">
    <text evidence="2">The sequence shown here is derived from an EMBL/GenBank/DDBJ whole genome shotgun (WGS) entry which is preliminary data.</text>
</comment>
<proteinExistence type="predicted"/>